<gene>
    <name evidence="2" type="ORF">GGR17_002209</name>
</gene>
<proteinExistence type="predicted"/>
<dbReference type="Gene3D" id="3.40.50.720">
    <property type="entry name" value="NAD(P)-binding Rossmann-like Domain"/>
    <property type="match status" value="1"/>
</dbReference>
<dbReference type="InterPro" id="IPR016040">
    <property type="entry name" value="NAD(P)-bd_dom"/>
</dbReference>
<dbReference type="GO" id="GO:0047733">
    <property type="term" value="F:CDP-glucose 4,6-dehydratase activity"/>
    <property type="evidence" value="ECO:0007669"/>
    <property type="project" value="UniProtKB-EC"/>
</dbReference>
<name>A0A840CBD2_9RHOB</name>
<dbReference type="RefSeq" id="WP_054539019.1">
    <property type="nucleotide sequence ID" value="NZ_JACIEQ010000002.1"/>
</dbReference>
<organism evidence="2 3">
    <name type="scientific">Actibacterium naphthalenivorans</name>
    <dbReference type="NCBI Taxonomy" id="1614693"/>
    <lineage>
        <taxon>Bacteria</taxon>
        <taxon>Pseudomonadati</taxon>
        <taxon>Pseudomonadota</taxon>
        <taxon>Alphaproteobacteria</taxon>
        <taxon>Rhodobacterales</taxon>
        <taxon>Roseobacteraceae</taxon>
        <taxon>Actibacterium</taxon>
    </lineage>
</organism>
<dbReference type="NCBIfam" id="TIGR02622">
    <property type="entry name" value="CDP_4_6_dhtase"/>
    <property type="match status" value="1"/>
</dbReference>
<dbReference type="InterPro" id="IPR013445">
    <property type="entry name" value="CDP_4_6_deHydtase"/>
</dbReference>
<dbReference type="PANTHER" id="PTHR43000">
    <property type="entry name" value="DTDP-D-GLUCOSE 4,6-DEHYDRATASE-RELATED"/>
    <property type="match status" value="1"/>
</dbReference>
<evidence type="ECO:0000259" key="1">
    <source>
        <dbReference type="Pfam" id="PF16363"/>
    </source>
</evidence>
<dbReference type="InterPro" id="IPR036291">
    <property type="entry name" value="NAD(P)-bd_dom_sf"/>
</dbReference>
<protein>
    <submittedName>
        <fullName evidence="2">CDP-glucose 4,6-dehydratase</fullName>
        <ecNumber evidence="2">4.2.1.45</ecNumber>
    </submittedName>
</protein>
<keyword evidence="3" id="KW-1185">Reference proteome</keyword>
<dbReference type="Gene3D" id="3.90.25.10">
    <property type="entry name" value="UDP-galactose 4-epimerase, domain 1"/>
    <property type="match status" value="1"/>
</dbReference>
<keyword evidence="2" id="KW-0456">Lyase</keyword>
<feature type="domain" description="NAD(P)-binding" evidence="1">
    <location>
        <begin position="12"/>
        <end position="328"/>
    </location>
</feature>
<comment type="caution">
    <text evidence="2">The sequence shown here is derived from an EMBL/GenBank/DDBJ whole genome shotgun (WGS) entry which is preliminary data.</text>
</comment>
<evidence type="ECO:0000313" key="3">
    <source>
        <dbReference type="Proteomes" id="UP000585681"/>
    </source>
</evidence>
<reference evidence="2" key="1">
    <citation type="submission" date="2020-08" db="EMBL/GenBank/DDBJ databases">
        <title>Genomic Encyclopedia of Type Strains, Phase IV (KMG-IV): sequencing the most valuable type-strain genomes for metagenomic binning, comparative biology and taxonomic classification.</title>
        <authorList>
            <person name="Goeker M."/>
        </authorList>
    </citation>
    <scope>NUCLEOTIDE SEQUENCE [LARGE SCALE GENOMIC DNA]</scope>
    <source>
        <strain evidence="2">DSM 105040</strain>
    </source>
</reference>
<dbReference type="EMBL" id="JACIEQ010000002">
    <property type="protein sequence ID" value="MBB4022400.1"/>
    <property type="molecule type" value="Genomic_DNA"/>
</dbReference>
<dbReference type="Pfam" id="PF16363">
    <property type="entry name" value="GDP_Man_Dehyd"/>
    <property type="match status" value="1"/>
</dbReference>
<evidence type="ECO:0000313" key="2">
    <source>
        <dbReference type="EMBL" id="MBB4022400.1"/>
    </source>
</evidence>
<sequence>MTPDFWQDRRVLITGHTGFKGAWLAAWLDMLKAHISGFALAPEGLPNLWSLLALDDRIAQTIADINDEAALDAALARDRPEIVFHFAAQSLVRRSYHLPVETFAANVLGVVSLLQAVARAPSVRAVVIATSDKCYENLERAEPYTEADRFGGRDPYSASKGCAEIAAAAMRQSFFQPHAPEGHPARIATVRAGNVIGGGDWSEDRLVPDIIRGCLGPEQRAVIRAPRSIRPWQHVLEPLAGYMALAEKLHSGEEGFDSGWNFGPGAENERPVIALARGLVETLGRGRLEVVENPNAPHEARILRLDASKAQRQLGWTPTLDFSQTLSMTADWYARWAAGAQAADVTRQQIRAFTQKGI</sequence>
<dbReference type="AlphaFoldDB" id="A0A840CBD2"/>
<accession>A0A840CBD2</accession>
<dbReference type="SUPFAM" id="SSF51735">
    <property type="entry name" value="NAD(P)-binding Rossmann-fold domains"/>
    <property type="match status" value="1"/>
</dbReference>
<dbReference type="EC" id="4.2.1.45" evidence="2"/>
<dbReference type="Proteomes" id="UP000585681">
    <property type="component" value="Unassembled WGS sequence"/>
</dbReference>